<feature type="compositionally biased region" description="Acidic residues" evidence="1">
    <location>
        <begin position="167"/>
        <end position="184"/>
    </location>
</feature>
<name>A0AAW0E1K0_9AGAR</name>
<feature type="region of interest" description="Disordered" evidence="1">
    <location>
        <begin position="89"/>
        <end position="203"/>
    </location>
</feature>
<dbReference type="AlphaFoldDB" id="A0AAW0E1K0"/>
<feature type="compositionally biased region" description="Acidic residues" evidence="1">
    <location>
        <begin position="106"/>
        <end position="118"/>
    </location>
</feature>
<proteinExistence type="predicted"/>
<dbReference type="EMBL" id="JAWWNJ010000004">
    <property type="protein sequence ID" value="KAK7057987.1"/>
    <property type="molecule type" value="Genomic_DNA"/>
</dbReference>
<sequence length="236" mass="25297">MSDAAHTPVPQDSSSTIQKGFETRSGSTPRISSPSSFSFQQDRDEARTPPAISGYSGRLTQPALRRLNEVMDDDDARSVKTDITDVSVIAQAGTSAPGSPAFSADGDMDVEMDDDGDNAQEASDASQFWDQDHDSATIPDPPSVHIEPRTHPLSRGDSTEGGVPSFEDSEEEMDEDRADAELEAMDDRGDFSDDDAEGAKKPFMKRVKGRAKIVGGKVTGNSERVNEGEEILGKAS</sequence>
<feature type="compositionally biased region" description="Low complexity" evidence="1">
    <location>
        <begin position="23"/>
        <end position="39"/>
    </location>
</feature>
<organism evidence="2 3">
    <name type="scientific">Favolaschia claudopus</name>
    <dbReference type="NCBI Taxonomy" id="2862362"/>
    <lineage>
        <taxon>Eukaryota</taxon>
        <taxon>Fungi</taxon>
        <taxon>Dikarya</taxon>
        <taxon>Basidiomycota</taxon>
        <taxon>Agaricomycotina</taxon>
        <taxon>Agaricomycetes</taxon>
        <taxon>Agaricomycetidae</taxon>
        <taxon>Agaricales</taxon>
        <taxon>Marasmiineae</taxon>
        <taxon>Mycenaceae</taxon>
        <taxon>Favolaschia</taxon>
    </lineage>
</organism>
<protein>
    <submittedName>
        <fullName evidence="2">Uncharacterized protein</fullName>
    </submittedName>
</protein>
<gene>
    <name evidence="2" type="ORF">R3P38DRAFT_2843947</name>
</gene>
<evidence type="ECO:0000256" key="1">
    <source>
        <dbReference type="SAM" id="MobiDB-lite"/>
    </source>
</evidence>
<dbReference type="Proteomes" id="UP001362999">
    <property type="component" value="Unassembled WGS sequence"/>
</dbReference>
<comment type="caution">
    <text evidence="2">The sequence shown here is derived from an EMBL/GenBank/DDBJ whole genome shotgun (WGS) entry which is preliminary data.</text>
</comment>
<feature type="compositionally biased region" description="Polar residues" evidence="1">
    <location>
        <begin position="120"/>
        <end position="129"/>
    </location>
</feature>
<evidence type="ECO:0000313" key="2">
    <source>
        <dbReference type="EMBL" id="KAK7057987.1"/>
    </source>
</evidence>
<reference evidence="2 3" key="1">
    <citation type="journal article" date="2024" name="J Genomics">
        <title>Draft genome sequencing and assembly of Favolaschia claudopus CIRM-BRFM 2984 isolated from oak limbs.</title>
        <authorList>
            <person name="Navarro D."/>
            <person name="Drula E."/>
            <person name="Chaduli D."/>
            <person name="Cazenave R."/>
            <person name="Ahrendt S."/>
            <person name="Wang J."/>
            <person name="Lipzen A."/>
            <person name="Daum C."/>
            <person name="Barry K."/>
            <person name="Grigoriev I.V."/>
            <person name="Favel A."/>
            <person name="Rosso M.N."/>
            <person name="Martin F."/>
        </authorList>
    </citation>
    <scope>NUCLEOTIDE SEQUENCE [LARGE SCALE GENOMIC DNA]</scope>
    <source>
        <strain evidence="2 3">CIRM-BRFM 2984</strain>
    </source>
</reference>
<keyword evidence="3" id="KW-1185">Reference proteome</keyword>
<accession>A0AAW0E1K0</accession>
<evidence type="ECO:0000313" key="3">
    <source>
        <dbReference type="Proteomes" id="UP001362999"/>
    </source>
</evidence>
<feature type="region of interest" description="Disordered" evidence="1">
    <location>
        <begin position="1"/>
        <end position="60"/>
    </location>
</feature>